<name>A0ABS4AK73_9PROT</name>
<keyword evidence="3" id="KW-1185">Reference proteome</keyword>
<dbReference type="Pfam" id="PF14088">
    <property type="entry name" value="DUF4268"/>
    <property type="match status" value="1"/>
</dbReference>
<organism evidence="2 3">
    <name type="scientific">Pararoseomonas baculiformis</name>
    <dbReference type="NCBI Taxonomy" id="2820812"/>
    <lineage>
        <taxon>Bacteria</taxon>
        <taxon>Pseudomonadati</taxon>
        <taxon>Pseudomonadota</taxon>
        <taxon>Alphaproteobacteria</taxon>
        <taxon>Acetobacterales</taxon>
        <taxon>Acetobacteraceae</taxon>
        <taxon>Pararoseomonas</taxon>
    </lineage>
</organism>
<dbReference type="InterPro" id="IPR011856">
    <property type="entry name" value="tRNA_endonuc-like_dom_sf"/>
</dbReference>
<dbReference type="EMBL" id="JAGIZB010000036">
    <property type="protein sequence ID" value="MBP0447448.1"/>
    <property type="molecule type" value="Genomic_DNA"/>
</dbReference>
<gene>
    <name evidence="2" type="ORF">J8J14_22055</name>
</gene>
<evidence type="ECO:0000313" key="3">
    <source>
        <dbReference type="Proteomes" id="UP000681594"/>
    </source>
</evidence>
<reference evidence="2 3" key="1">
    <citation type="submission" date="2021-03" db="EMBL/GenBank/DDBJ databases">
        <authorList>
            <person name="So Y."/>
        </authorList>
    </citation>
    <scope>NUCLEOTIDE SEQUENCE [LARGE SCALE GENOMIC DNA]</scope>
    <source>
        <strain evidence="2 3">SSH11</strain>
    </source>
</reference>
<comment type="caution">
    <text evidence="2">The sequence shown here is derived from an EMBL/GenBank/DDBJ whole genome shotgun (WGS) entry which is preliminary data.</text>
</comment>
<feature type="domain" description="DUF4268" evidence="1">
    <location>
        <begin position="225"/>
        <end position="357"/>
    </location>
</feature>
<sequence length="365" mass="40805">MALYRVADQRLEAVPQTTFAEERILERRDLQRLLRSDASPLGEDLLVLAEEFSDWRDSGRRVDLLCLDRQARLVVVEIKRTDDGGHMELQALRYAAMVSSMTLEQAISTRARSMGGDGSRAQAEAEVLDFLGWSSVDQDELTDEVRIVLVAADFSTEITTSVLWLNKRGLDVTCVRLRPYKLGSELLIDAAQIIPLPEAADYEVKVREQAKETQKVRTVRQDTLRRFWTLFIESSKARTPLFSNRSPTTDHWLSAGIGRAGFNLNVSLTEDQSRAECWISIAKDAARSEAAFRLLEEQRGAIEQAFGGPLLWQDLPGRTGCRICAEVEGGWRSPEADWPALQGQLIDVISRLHAALKGPIQGIAA</sequence>
<dbReference type="Proteomes" id="UP000681594">
    <property type="component" value="Unassembled WGS sequence"/>
</dbReference>
<dbReference type="InterPro" id="IPR025364">
    <property type="entry name" value="DUF4268"/>
</dbReference>
<dbReference type="RefSeq" id="WP_209381716.1">
    <property type="nucleotide sequence ID" value="NZ_JAGIZB010000036.1"/>
</dbReference>
<evidence type="ECO:0000259" key="1">
    <source>
        <dbReference type="Pfam" id="PF14088"/>
    </source>
</evidence>
<proteinExistence type="predicted"/>
<accession>A0ABS4AK73</accession>
<dbReference type="Gene3D" id="3.40.1350.10">
    <property type="match status" value="1"/>
</dbReference>
<protein>
    <submittedName>
        <fullName evidence="2">DUF4268 domain-containing protein</fullName>
    </submittedName>
</protein>
<evidence type="ECO:0000313" key="2">
    <source>
        <dbReference type="EMBL" id="MBP0447448.1"/>
    </source>
</evidence>